<evidence type="ECO:0000313" key="2">
    <source>
        <dbReference type="EMBL" id="MFC0203889.1"/>
    </source>
</evidence>
<dbReference type="EMBL" id="JBHLWK010000009">
    <property type="protein sequence ID" value="MFC0203889.1"/>
    <property type="molecule type" value="Genomic_DNA"/>
</dbReference>
<feature type="transmembrane region" description="Helical" evidence="1">
    <location>
        <begin position="321"/>
        <end position="339"/>
    </location>
</feature>
<proteinExistence type="predicted"/>
<dbReference type="RefSeq" id="WP_379486655.1">
    <property type="nucleotide sequence ID" value="NZ_JBHLWK010000009.1"/>
</dbReference>
<reference evidence="2 3" key="1">
    <citation type="submission" date="2024-09" db="EMBL/GenBank/DDBJ databases">
        <authorList>
            <person name="Sun Q."/>
            <person name="Mori K."/>
        </authorList>
    </citation>
    <scope>NUCLEOTIDE SEQUENCE [LARGE SCALE GENOMIC DNA]</scope>
    <source>
        <strain evidence="2 3">CCM 7706</strain>
    </source>
</reference>
<comment type="caution">
    <text evidence="2">The sequence shown here is derived from an EMBL/GenBank/DDBJ whole genome shotgun (WGS) entry which is preliminary data.</text>
</comment>
<gene>
    <name evidence="2" type="ORF">ACFFJC_06350</name>
</gene>
<feature type="transmembrane region" description="Helical" evidence="1">
    <location>
        <begin position="290"/>
        <end position="309"/>
    </location>
</feature>
<sequence length="393" mass="40773">MTEPAGAGQPFSRAFLRVAGASIAQHQLGLALALDCQRIVCMARGTSPELIALQHDAENAGLQFTIATGPSQLAGLVTAGDELVVISEGLFADPADAVALLDGRAPVVLVQPVEGALAAGFERIDINRAGAGLMRAPGHLVERLHELPADCDVPSALTRIALQSGVAMREVPVNIRSGSGWRMIRSEAEAYALENEWLRSRFAEPGGSPPGRAVARFAVLSFGSSLLHAGNASNIVSAAVLAALAIALGLGWFELAAAGFAFVAIAWVLTEASRLLRAAERHALGQPAPAIPRADALVWLVDAVFTAMVLLDTSRFVGEPVLAWLCTPVILMLLLVLVPRVSGGTAAAWIADRAVLGAVLAAASGFGQVLLVVRLLSVGLLAAALLLPPRRHG</sequence>
<evidence type="ECO:0000313" key="3">
    <source>
        <dbReference type="Proteomes" id="UP001589798"/>
    </source>
</evidence>
<keyword evidence="1" id="KW-0812">Transmembrane</keyword>
<dbReference type="Proteomes" id="UP001589798">
    <property type="component" value="Unassembled WGS sequence"/>
</dbReference>
<keyword evidence="1" id="KW-1133">Transmembrane helix</keyword>
<organism evidence="2 3">
    <name type="scientific">Novosphingobium soli</name>
    <dbReference type="NCBI Taxonomy" id="574956"/>
    <lineage>
        <taxon>Bacteria</taxon>
        <taxon>Pseudomonadati</taxon>
        <taxon>Pseudomonadota</taxon>
        <taxon>Alphaproteobacteria</taxon>
        <taxon>Sphingomonadales</taxon>
        <taxon>Sphingomonadaceae</taxon>
        <taxon>Novosphingobium</taxon>
    </lineage>
</organism>
<keyword evidence="1" id="KW-0472">Membrane</keyword>
<feature type="transmembrane region" description="Helical" evidence="1">
    <location>
        <begin position="240"/>
        <end position="269"/>
    </location>
</feature>
<accession>A0ABV6CT23</accession>
<keyword evidence="3" id="KW-1185">Reference proteome</keyword>
<name>A0ABV6CT23_9SPHN</name>
<evidence type="ECO:0000256" key="1">
    <source>
        <dbReference type="SAM" id="Phobius"/>
    </source>
</evidence>
<protein>
    <submittedName>
        <fullName evidence="2">Uncharacterized protein</fullName>
    </submittedName>
</protein>